<gene>
    <name evidence="10" type="primary">livH</name>
    <name evidence="10" type="ORF">LNKW23_23190</name>
</gene>
<organism evidence="10 11">
    <name type="scientific">Paralimibaculum aggregatum</name>
    <dbReference type="NCBI Taxonomy" id="3036245"/>
    <lineage>
        <taxon>Bacteria</taxon>
        <taxon>Pseudomonadati</taxon>
        <taxon>Pseudomonadota</taxon>
        <taxon>Alphaproteobacteria</taxon>
        <taxon>Rhodobacterales</taxon>
        <taxon>Paracoccaceae</taxon>
        <taxon>Paralimibaculum</taxon>
    </lineage>
</organism>
<name>A0ABQ6LQP5_9RHOB</name>
<evidence type="ECO:0000256" key="8">
    <source>
        <dbReference type="ARBA" id="ARBA00037998"/>
    </source>
</evidence>
<feature type="transmembrane region" description="Helical" evidence="9">
    <location>
        <begin position="140"/>
        <end position="160"/>
    </location>
</feature>
<dbReference type="RefSeq" id="WP_285671903.1">
    <property type="nucleotide sequence ID" value="NZ_BSYI01000016.1"/>
</dbReference>
<dbReference type="PANTHER" id="PTHR11795:SF452">
    <property type="entry name" value="ABC TRANSPORTER PERMEASE PROTEIN"/>
    <property type="match status" value="1"/>
</dbReference>
<keyword evidence="4 9" id="KW-0812">Transmembrane</keyword>
<keyword evidence="3" id="KW-1003">Cell membrane</keyword>
<dbReference type="PANTHER" id="PTHR11795">
    <property type="entry name" value="BRANCHED-CHAIN AMINO ACID TRANSPORT SYSTEM PERMEASE PROTEIN LIVH"/>
    <property type="match status" value="1"/>
</dbReference>
<evidence type="ECO:0000256" key="2">
    <source>
        <dbReference type="ARBA" id="ARBA00022448"/>
    </source>
</evidence>
<comment type="similarity">
    <text evidence="8">Belongs to the binding-protein-dependent transport system permease family. LivHM subfamily.</text>
</comment>
<dbReference type="InterPro" id="IPR001851">
    <property type="entry name" value="ABC_transp_permease"/>
</dbReference>
<dbReference type="Pfam" id="PF02653">
    <property type="entry name" value="BPD_transp_2"/>
    <property type="match status" value="1"/>
</dbReference>
<evidence type="ECO:0000256" key="4">
    <source>
        <dbReference type="ARBA" id="ARBA00022692"/>
    </source>
</evidence>
<accession>A0ABQ6LQP5</accession>
<evidence type="ECO:0000313" key="10">
    <source>
        <dbReference type="EMBL" id="GMG83106.1"/>
    </source>
</evidence>
<comment type="caution">
    <text evidence="10">The sequence shown here is derived from an EMBL/GenBank/DDBJ whole genome shotgun (WGS) entry which is preliminary data.</text>
</comment>
<sequence length="289" mass="30225">MDLPTLIQTIANSVVAGSVYAVIAVGLAMAFGVMKMANFAHGEFFMAGAYVVYVFYGLLGWPFPAAVLMAIPIVGAMGVATERLIFWPTRNNVLAGFMATAGLAFMLQVLVGQTWGVGLMRSVPTPYMGAMDLAGTRVGWQRVLVIPSAIAMLTALWFFLYKVKAGKALRACAQDPETARLQGININSMTMLAMAISGASAGLAGALMAPIQPVTPYMGHAVILTAFIVVVMGGMESIAGAVLAAMLLGFVHTFVTTVSDAVTAQMVGVACMALVLVVRPQGLLGRVKA</sequence>
<feature type="transmembrane region" description="Helical" evidence="9">
    <location>
        <begin position="67"/>
        <end position="86"/>
    </location>
</feature>
<feature type="transmembrane region" description="Helical" evidence="9">
    <location>
        <begin position="6"/>
        <end position="32"/>
    </location>
</feature>
<evidence type="ECO:0000313" key="11">
    <source>
        <dbReference type="Proteomes" id="UP001239909"/>
    </source>
</evidence>
<comment type="subcellular location">
    <subcellularLocation>
        <location evidence="1">Cell membrane</location>
        <topology evidence="1">Multi-pass membrane protein</topology>
    </subcellularLocation>
</comment>
<evidence type="ECO:0000256" key="3">
    <source>
        <dbReference type="ARBA" id="ARBA00022475"/>
    </source>
</evidence>
<feature type="transmembrane region" description="Helical" evidence="9">
    <location>
        <begin position="93"/>
        <end position="120"/>
    </location>
</feature>
<keyword evidence="6 9" id="KW-1133">Transmembrane helix</keyword>
<feature type="transmembrane region" description="Helical" evidence="9">
    <location>
        <begin position="261"/>
        <end position="278"/>
    </location>
</feature>
<dbReference type="Proteomes" id="UP001239909">
    <property type="component" value="Unassembled WGS sequence"/>
</dbReference>
<evidence type="ECO:0000256" key="5">
    <source>
        <dbReference type="ARBA" id="ARBA00022970"/>
    </source>
</evidence>
<evidence type="ECO:0000256" key="1">
    <source>
        <dbReference type="ARBA" id="ARBA00004651"/>
    </source>
</evidence>
<feature type="transmembrane region" description="Helical" evidence="9">
    <location>
        <begin position="44"/>
        <end position="61"/>
    </location>
</feature>
<protein>
    <submittedName>
        <fullName evidence="10">High-affinity branched-chain amino acid ABC transporter permease LivH</fullName>
    </submittedName>
</protein>
<evidence type="ECO:0000256" key="7">
    <source>
        <dbReference type="ARBA" id="ARBA00023136"/>
    </source>
</evidence>
<keyword evidence="7 9" id="KW-0472">Membrane</keyword>
<dbReference type="InterPro" id="IPR052157">
    <property type="entry name" value="BCAA_transport_permease"/>
</dbReference>
<reference evidence="10 11" key="1">
    <citation type="submission" date="2023-04" db="EMBL/GenBank/DDBJ databases">
        <title>Marinoamorphus aggregata gen. nov., sp. Nov., isolate from tissue of brittle star Ophioplocus japonicus.</title>
        <authorList>
            <person name="Kawano K."/>
            <person name="Sawayama S."/>
            <person name="Nakagawa S."/>
        </authorList>
    </citation>
    <scope>NUCLEOTIDE SEQUENCE [LARGE SCALE GENOMIC DNA]</scope>
    <source>
        <strain evidence="10 11">NKW23</strain>
    </source>
</reference>
<evidence type="ECO:0000256" key="9">
    <source>
        <dbReference type="SAM" id="Phobius"/>
    </source>
</evidence>
<keyword evidence="11" id="KW-1185">Reference proteome</keyword>
<proteinExistence type="inferred from homology"/>
<dbReference type="EMBL" id="BSYI01000016">
    <property type="protein sequence ID" value="GMG83106.1"/>
    <property type="molecule type" value="Genomic_DNA"/>
</dbReference>
<evidence type="ECO:0000256" key="6">
    <source>
        <dbReference type="ARBA" id="ARBA00022989"/>
    </source>
</evidence>
<feature type="transmembrane region" description="Helical" evidence="9">
    <location>
        <begin position="190"/>
        <end position="211"/>
    </location>
</feature>
<keyword evidence="5" id="KW-0029">Amino-acid transport</keyword>
<dbReference type="CDD" id="cd06582">
    <property type="entry name" value="TM_PBP1_LivH_like"/>
    <property type="match status" value="1"/>
</dbReference>
<keyword evidence="2" id="KW-0813">Transport</keyword>